<dbReference type="AlphaFoldDB" id="A0A4Q9DWZ6"/>
<reference evidence="1 2" key="1">
    <citation type="submission" date="2019-02" db="EMBL/GenBank/DDBJ databases">
        <title>Paenibacillus sp. nov., isolated from surface-sterilized tissue of Thalictrum simplex L.</title>
        <authorList>
            <person name="Tuo L."/>
        </authorList>
    </citation>
    <scope>NUCLEOTIDE SEQUENCE [LARGE SCALE GENOMIC DNA]</scope>
    <source>
        <strain evidence="1 2">N2SHLJ1</strain>
    </source>
</reference>
<dbReference type="OrthoDB" id="2969667at2"/>
<dbReference type="EMBL" id="SIRE01000006">
    <property type="protein sequence ID" value="TBL79751.1"/>
    <property type="molecule type" value="Genomic_DNA"/>
</dbReference>
<protein>
    <submittedName>
        <fullName evidence="1">Uncharacterized protein</fullName>
    </submittedName>
</protein>
<keyword evidence="2" id="KW-1185">Reference proteome</keyword>
<proteinExistence type="predicted"/>
<evidence type="ECO:0000313" key="2">
    <source>
        <dbReference type="Proteomes" id="UP000293142"/>
    </source>
</evidence>
<organism evidence="1 2">
    <name type="scientific">Paenibacillus thalictri</name>
    <dbReference type="NCBI Taxonomy" id="2527873"/>
    <lineage>
        <taxon>Bacteria</taxon>
        <taxon>Bacillati</taxon>
        <taxon>Bacillota</taxon>
        <taxon>Bacilli</taxon>
        <taxon>Bacillales</taxon>
        <taxon>Paenibacillaceae</taxon>
        <taxon>Paenibacillus</taxon>
    </lineage>
</organism>
<dbReference type="Proteomes" id="UP000293142">
    <property type="component" value="Unassembled WGS sequence"/>
</dbReference>
<name>A0A4Q9DWZ6_9BACL</name>
<sequence>MNAQDSNFVWTIFVVDNSGRFPNFYPVGLFTTREKALEEMQLLPKDMNYQLLRFPINRLFAYYHKKTGKLIGMDDIYHEHVHFKDDIQ</sequence>
<evidence type="ECO:0000313" key="1">
    <source>
        <dbReference type="EMBL" id="TBL79751.1"/>
    </source>
</evidence>
<gene>
    <name evidence="1" type="ORF">EYB31_09085</name>
</gene>
<comment type="caution">
    <text evidence="1">The sequence shown here is derived from an EMBL/GenBank/DDBJ whole genome shotgun (WGS) entry which is preliminary data.</text>
</comment>
<accession>A0A4Q9DWZ6</accession>
<dbReference type="RefSeq" id="WP_131012996.1">
    <property type="nucleotide sequence ID" value="NZ_SIRE01000006.1"/>
</dbReference>